<dbReference type="Proteomes" id="UP000263993">
    <property type="component" value="Unassembled WGS sequence"/>
</dbReference>
<keyword evidence="2" id="KW-1185">Reference proteome</keyword>
<dbReference type="OrthoDB" id="7173769at2"/>
<dbReference type="Pfam" id="PF09926">
    <property type="entry name" value="DUF2158"/>
    <property type="match status" value="1"/>
</dbReference>
<sequence>MTFLAGSIVVLKSGGPAMTVVAATEEGVECMWMSDVGELSRDVIPTIALEQVEVGDDEDEEDDDED</sequence>
<name>A0A371B441_9BRAD</name>
<comment type="caution">
    <text evidence="1">The sequence shown here is derived from an EMBL/GenBank/DDBJ whole genome shotgun (WGS) entry which is preliminary data.</text>
</comment>
<gene>
    <name evidence="1" type="ORF">DXH78_17385</name>
</gene>
<protein>
    <submittedName>
        <fullName evidence="1">DUF2158 domain-containing protein</fullName>
    </submittedName>
</protein>
<evidence type="ECO:0000313" key="1">
    <source>
        <dbReference type="EMBL" id="RDV02349.1"/>
    </source>
</evidence>
<dbReference type="AlphaFoldDB" id="A0A371B441"/>
<evidence type="ECO:0000313" key="2">
    <source>
        <dbReference type="Proteomes" id="UP000263993"/>
    </source>
</evidence>
<organism evidence="1 2">
    <name type="scientific">Undibacter mobilis</name>
    <dbReference type="NCBI Taxonomy" id="2292256"/>
    <lineage>
        <taxon>Bacteria</taxon>
        <taxon>Pseudomonadati</taxon>
        <taxon>Pseudomonadota</taxon>
        <taxon>Alphaproteobacteria</taxon>
        <taxon>Hyphomicrobiales</taxon>
        <taxon>Nitrobacteraceae</taxon>
        <taxon>Undibacter</taxon>
    </lineage>
</organism>
<dbReference type="EMBL" id="QRGO01000002">
    <property type="protein sequence ID" value="RDV02349.1"/>
    <property type="molecule type" value="Genomic_DNA"/>
</dbReference>
<reference evidence="2" key="1">
    <citation type="submission" date="2018-08" db="EMBL/GenBank/DDBJ databases">
        <authorList>
            <person name="Kim S.-J."/>
            <person name="Jung G.-Y."/>
        </authorList>
    </citation>
    <scope>NUCLEOTIDE SEQUENCE [LARGE SCALE GENOMIC DNA]</scope>
    <source>
        <strain evidence="2">GY_H</strain>
    </source>
</reference>
<dbReference type="RefSeq" id="WP_115518470.1">
    <property type="nucleotide sequence ID" value="NZ_QRGO01000002.1"/>
</dbReference>
<dbReference type="InterPro" id="IPR019226">
    <property type="entry name" value="DUF2158"/>
</dbReference>
<accession>A0A371B441</accession>
<proteinExistence type="predicted"/>